<name>A0AA96IIT5_9BACT</name>
<dbReference type="InterPro" id="IPR010744">
    <property type="entry name" value="Phage_CI_N"/>
</dbReference>
<dbReference type="EMBL" id="CP134854">
    <property type="protein sequence ID" value="WNL30692.1"/>
    <property type="molecule type" value="Genomic_DNA"/>
</dbReference>
<sequence length="157" mass="17760">MYYFVQIYSNSEVVLEAEIILEKLMLYFNVINYSELAQKIGVAQQNISKWKSRNSVSAIKIKCRELGIYNEIFGDSFNTFTQTGANSQQIKNQNNTGNGAGAFNYANDPKTQIDNNLNIDDDLIPLFQALSIVAKALNKKDKLKEKLENLISDLPKL</sequence>
<dbReference type="InterPro" id="IPR010982">
    <property type="entry name" value="Lambda_DNA-bd_dom_sf"/>
</dbReference>
<proteinExistence type="predicted"/>
<organism evidence="2">
    <name type="scientific">Arcobacter sp. AZ-2023</name>
    <dbReference type="NCBI Taxonomy" id="3074453"/>
    <lineage>
        <taxon>Bacteria</taxon>
        <taxon>Pseudomonadati</taxon>
        <taxon>Campylobacterota</taxon>
        <taxon>Epsilonproteobacteria</taxon>
        <taxon>Campylobacterales</taxon>
        <taxon>Arcobacteraceae</taxon>
        <taxon>Arcobacter</taxon>
    </lineage>
</organism>
<dbReference type="Pfam" id="PF07022">
    <property type="entry name" value="Phage_CI_repr"/>
    <property type="match status" value="1"/>
</dbReference>
<gene>
    <name evidence="2" type="ORF">RMQ68_04715</name>
</gene>
<feature type="domain" description="Bacteriophage CI repressor N-terminal" evidence="1">
    <location>
        <begin position="20"/>
        <end position="58"/>
    </location>
</feature>
<dbReference type="GO" id="GO:0045892">
    <property type="term" value="P:negative regulation of DNA-templated transcription"/>
    <property type="evidence" value="ECO:0007669"/>
    <property type="project" value="InterPro"/>
</dbReference>
<dbReference type="GO" id="GO:0003677">
    <property type="term" value="F:DNA binding"/>
    <property type="evidence" value="ECO:0007669"/>
    <property type="project" value="InterPro"/>
</dbReference>
<protein>
    <submittedName>
        <fullName evidence="2">Helix-turn-helix domain-containing protein</fullName>
    </submittedName>
</protein>
<evidence type="ECO:0000313" key="2">
    <source>
        <dbReference type="EMBL" id="WNL30692.1"/>
    </source>
</evidence>
<dbReference type="AlphaFoldDB" id="A0AA96IIT5"/>
<accession>A0AA96IIT5</accession>
<reference evidence="2" key="1">
    <citation type="submission" date="2023-09" db="EMBL/GenBank/DDBJ databases">
        <title>Arcobacter tbilisiensis sp. nov. isolated from chicken meat in Tbilisi, Georgia.</title>
        <authorList>
            <person name="Matthias R."/>
            <person name="Zautner A.E."/>
        </authorList>
    </citation>
    <scope>NUCLEOTIDE SEQUENCE</scope>
    <source>
        <strain evidence="2">LEO 52</strain>
    </source>
</reference>
<dbReference type="Gene3D" id="1.10.260.40">
    <property type="entry name" value="lambda repressor-like DNA-binding domains"/>
    <property type="match status" value="1"/>
</dbReference>
<evidence type="ECO:0000259" key="1">
    <source>
        <dbReference type="Pfam" id="PF07022"/>
    </source>
</evidence>